<proteinExistence type="predicted"/>
<dbReference type="RefSeq" id="XP_001326891.1">
    <property type="nucleotide sequence ID" value="XM_001326856.1"/>
</dbReference>
<dbReference type="InterPro" id="IPR008936">
    <property type="entry name" value="Rho_GTPase_activation_prot"/>
</dbReference>
<evidence type="ECO:0000313" key="2">
    <source>
        <dbReference type="Proteomes" id="UP000001542"/>
    </source>
</evidence>
<dbReference type="InParanoid" id="A2DY59"/>
<sequence>MFEYIYSIYGLSYHEVFIKKLADYILETNGYGINSKDVDLPSFERFINTIIKYIVSSVDEVPPVVKQMLAILRSYAAVRTNSCKELYDIVGSMFFESFIIPGLISYGSGTPENKSLMSKIVFILRVIFRLGKMNGKLQFLDALNLRLEKHIYPKLMEFVFTISENTNEDLTYEDVQPVKIARAIEIIMKVISARHEVFKKVYTQVADPTNEMSKTTILGAAVASLMTTFFLYQFDSKPPAEEDPENWDDPPKSPKKIKRLVKITDDTQIPEDEKLVHRIMRIDQMDIQTLDPNHTKKYYKRIVKKTKMGEK</sequence>
<dbReference type="VEuPathDB" id="TrichDB:TVAG_460850"/>
<organism evidence="1 2">
    <name type="scientific">Trichomonas vaginalis (strain ATCC PRA-98 / G3)</name>
    <dbReference type="NCBI Taxonomy" id="412133"/>
    <lineage>
        <taxon>Eukaryota</taxon>
        <taxon>Metamonada</taxon>
        <taxon>Parabasalia</taxon>
        <taxon>Trichomonadida</taxon>
        <taxon>Trichomonadidae</taxon>
        <taxon>Trichomonas</taxon>
    </lineage>
</organism>
<dbReference type="SMR" id="A2DY59"/>
<dbReference type="AlphaFoldDB" id="A2DY59"/>
<evidence type="ECO:0000313" key="1">
    <source>
        <dbReference type="EMBL" id="EAY14668.1"/>
    </source>
</evidence>
<dbReference type="Gene3D" id="1.10.506.10">
    <property type="entry name" value="GTPase Activation - p120gap, domain 1"/>
    <property type="match status" value="1"/>
</dbReference>
<dbReference type="VEuPathDB" id="TrichDB:TVAGG3_0644680"/>
<dbReference type="KEGG" id="tva:4772661"/>
<dbReference type="EMBL" id="DS113267">
    <property type="protein sequence ID" value="EAY14668.1"/>
    <property type="molecule type" value="Genomic_DNA"/>
</dbReference>
<keyword evidence="2" id="KW-1185">Reference proteome</keyword>
<name>A2DY59_TRIV3</name>
<accession>A2DY59</accession>
<protein>
    <recommendedName>
        <fullName evidence="3">Ras-GAP domain-containing protein</fullName>
    </recommendedName>
</protein>
<reference evidence="1" key="2">
    <citation type="journal article" date="2007" name="Science">
        <title>Draft genome sequence of the sexually transmitted pathogen Trichomonas vaginalis.</title>
        <authorList>
            <person name="Carlton J.M."/>
            <person name="Hirt R.P."/>
            <person name="Silva J.C."/>
            <person name="Delcher A.L."/>
            <person name="Schatz M."/>
            <person name="Zhao Q."/>
            <person name="Wortman J.R."/>
            <person name="Bidwell S.L."/>
            <person name="Alsmark U.C.M."/>
            <person name="Besteiro S."/>
            <person name="Sicheritz-Ponten T."/>
            <person name="Noel C.J."/>
            <person name="Dacks J.B."/>
            <person name="Foster P.G."/>
            <person name="Simillion C."/>
            <person name="Van de Peer Y."/>
            <person name="Miranda-Saavedra D."/>
            <person name="Barton G.J."/>
            <person name="Westrop G.D."/>
            <person name="Mueller S."/>
            <person name="Dessi D."/>
            <person name="Fiori P.L."/>
            <person name="Ren Q."/>
            <person name="Paulsen I."/>
            <person name="Zhang H."/>
            <person name="Bastida-Corcuera F.D."/>
            <person name="Simoes-Barbosa A."/>
            <person name="Brown M.T."/>
            <person name="Hayes R.D."/>
            <person name="Mukherjee M."/>
            <person name="Okumura C.Y."/>
            <person name="Schneider R."/>
            <person name="Smith A.J."/>
            <person name="Vanacova S."/>
            <person name="Villalvazo M."/>
            <person name="Haas B.J."/>
            <person name="Pertea M."/>
            <person name="Feldblyum T.V."/>
            <person name="Utterback T.R."/>
            <person name="Shu C.L."/>
            <person name="Osoegawa K."/>
            <person name="de Jong P.J."/>
            <person name="Hrdy I."/>
            <person name="Horvathova L."/>
            <person name="Zubacova Z."/>
            <person name="Dolezal P."/>
            <person name="Malik S.B."/>
            <person name="Logsdon J.M. Jr."/>
            <person name="Henze K."/>
            <person name="Gupta A."/>
            <person name="Wang C.C."/>
            <person name="Dunne R.L."/>
            <person name="Upcroft J.A."/>
            <person name="Upcroft P."/>
            <person name="White O."/>
            <person name="Salzberg S.L."/>
            <person name="Tang P."/>
            <person name="Chiu C.-H."/>
            <person name="Lee Y.-S."/>
            <person name="Embley T.M."/>
            <person name="Coombs G.H."/>
            <person name="Mottram J.C."/>
            <person name="Tachezy J."/>
            <person name="Fraser-Liggett C.M."/>
            <person name="Johnson P.J."/>
        </authorList>
    </citation>
    <scope>NUCLEOTIDE SEQUENCE [LARGE SCALE GENOMIC DNA]</scope>
    <source>
        <strain evidence="1">G3</strain>
    </source>
</reference>
<dbReference type="SUPFAM" id="SSF48350">
    <property type="entry name" value="GTPase activation domain, GAP"/>
    <property type="match status" value="1"/>
</dbReference>
<dbReference type="Proteomes" id="UP000001542">
    <property type="component" value="Unassembled WGS sequence"/>
</dbReference>
<evidence type="ECO:0008006" key="3">
    <source>
        <dbReference type="Google" id="ProtNLM"/>
    </source>
</evidence>
<gene>
    <name evidence="1" type="ORF">TVAG_460850</name>
</gene>
<reference evidence="1" key="1">
    <citation type="submission" date="2006-10" db="EMBL/GenBank/DDBJ databases">
        <authorList>
            <person name="Amadeo P."/>
            <person name="Zhao Q."/>
            <person name="Wortman J."/>
            <person name="Fraser-Liggett C."/>
            <person name="Carlton J."/>
        </authorList>
    </citation>
    <scope>NUCLEOTIDE SEQUENCE</scope>
    <source>
        <strain evidence="1">G3</strain>
    </source>
</reference>